<dbReference type="Pfam" id="PF05360">
    <property type="entry name" value="YiaAB"/>
    <property type="match status" value="1"/>
</dbReference>
<name>A0A6B8M451_9HYPH</name>
<keyword evidence="4" id="KW-1185">Reference proteome</keyword>
<feature type="transmembrane region" description="Helical" evidence="1">
    <location>
        <begin position="41"/>
        <end position="60"/>
    </location>
</feature>
<protein>
    <recommendedName>
        <fullName evidence="2">YiaAB two helix domain-containing protein</fullName>
    </recommendedName>
</protein>
<sequence>MHMTAQPIKHSSAFVAYSYICFGLSVAMVGGGVFVMPIDHWMKGFLVMGVAMLVQSCIILTKTIRDNVEAEKLLNRIEDARTERLLMDVSKAA</sequence>
<dbReference type="InterPro" id="IPR038972">
    <property type="entry name" value="YiaA-like"/>
</dbReference>
<dbReference type="GO" id="GO:0005886">
    <property type="term" value="C:plasma membrane"/>
    <property type="evidence" value="ECO:0007669"/>
    <property type="project" value="TreeGrafter"/>
</dbReference>
<evidence type="ECO:0000313" key="4">
    <source>
        <dbReference type="Proteomes" id="UP000422569"/>
    </source>
</evidence>
<evidence type="ECO:0000313" key="3">
    <source>
        <dbReference type="EMBL" id="QGM97186.1"/>
    </source>
</evidence>
<organism evidence="3 4">
    <name type="scientific">Methylocystis parvus</name>
    <dbReference type="NCBI Taxonomy" id="134"/>
    <lineage>
        <taxon>Bacteria</taxon>
        <taxon>Pseudomonadati</taxon>
        <taxon>Pseudomonadota</taxon>
        <taxon>Alphaproteobacteria</taxon>
        <taxon>Hyphomicrobiales</taxon>
        <taxon>Methylocystaceae</taxon>
        <taxon>Methylocystis</taxon>
    </lineage>
</organism>
<dbReference type="RefSeq" id="WP_026016273.1">
    <property type="nucleotide sequence ID" value="NZ_CP044331.1"/>
</dbReference>
<keyword evidence="1" id="KW-0472">Membrane</keyword>
<feature type="domain" description="YiaAB two helix" evidence="2">
    <location>
        <begin position="14"/>
        <end position="66"/>
    </location>
</feature>
<evidence type="ECO:0000259" key="2">
    <source>
        <dbReference type="Pfam" id="PF05360"/>
    </source>
</evidence>
<dbReference type="PANTHER" id="PTHR37290">
    <property type="entry name" value="INNER MEMBRANE PROTEIN YIAA-RELATED"/>
    <property type="match status" value="1"/>
</dbReference>
<dbReference type="InterPro" id="IPR008024">
    <property type="entry name" value="YiaAB"/>
</dbReference>
<dbReference type="EMBL" id="CP044331">
    <property type="protein sequence ID" value="QGM97186.1"/>
    <property type="molecule type" value="Genomic_DNA"/>
</dbReference>
<feature type="transmembrane region" description="Helical" evidence="1">
    <location>
        <begin position="12"/>
        <end position="35"/>
    </location>
</feature>
<keyword evidence="1" id="KW-1133">Transmembrane helix</keyword>
<keyword evidence="1" id="KW-0812">Transmembrane</keyword>
<dbReference type="KEGG" id="mpar:F7D14_06640"/>
<accession>A0A6B8M451</accession>
<dbReference type="GO" id="GO:0006974">
    <property type="term" value="P:DNA damage response"/>
    <property type="evidence" value="ECO:0007669"/>
    <property type="project" value="TreeGrafter"/>
</dbReference>
<reference evidence="3 4" key="1">
    <citation type="submission" date="2019-09" db="EMBL/GenBank/DDBJ databases">
        <title>Isolation and complete genome sequencing of Methylocystis species.</title>
        <authorList>
            <person name="Rumah B.L."/>
            <person name="Stead C.E."/>
            <person name="Stevens B.C."/>
            <person name="Minton N.P."/>
            <person name="Grosse-Honebrink A."/>
            <person name="Zhang Y."/>
        </authorList>
    </citation>
    <scope>NUCLEOTIDE SEQUENCE [LARGE SCALE GENOMIC DNA]</scope>
    <source>
        <strain evidence="3 4">BRCS2</strain>
    </source>
</reference>
<dbReference type="Proteomes" id="UP000422569">
    <property type="component" value="Chromosome"/>
</dbReference>
<dbReference type="PANTHER" id="PTHR37290:SF1">
    <property type="entry name" value="INNER MEMBRANE PROTEIN YIAA"/>
    <property type="match status" value="1"/>
</dbReference>
<evidence type="ECO:0000256" key="1">
    <source>
        <dbReference type="SAM" id="Phobius"/>
    </source>
</evidence>
<gene>
    <name evidence="3" type="ORF">F7D14_06640</name>
</gene>
<dbReference type="AlphaFoldDB" id="A0A6B8M451"/>
<proteinExistence type="predicted"/>